<dbReference type="AlphaFoldDB" id="A0A8X8AYI2"/>
<comment type="caution">
    <text evidence="1">The sequence shown here is derived from an EMBL/GenBank/DDBJ whole genome shotgun (WGS) entry which is preliminary data.</text>
</comment>
<name>A0A8X8AYI2_BRACI</name>
<dbReference type="EMBL" id="JAAMPC010000004">
    <property type="protein sequence ID" value="KAG2315248.1"/>
    <property type="molecule type" value="Genomic_DNA"/>
</dbReference>
<reference evidence="1 2" key="1">
    <citation type="submission" date="2020-02" db="EMBL/GenBank/DDBJ databases">
        <authorList>
            <person name="Ma Q."/>
            <person name="Huang Y."/>
            <person name="Song X."/>
            <person name="Pei D."/>
        </authorList>
    </citation>
    <scope>NUCLEOTIDE SEQUENCE [LARGE SCALE GENOMIC DNA]</scope>
    <source>
        <strain evidence="1">Sxm20200214</strain>
        <tissue evidence="1">Leaf</tissue>
    </source>
</reference>
<organism evidence="1 2">
    <name type="scientific">Brassica carinata</name>
    <name type="common">Ethiopian mustard</name>
    <name type="synonym">Abyssinian cabbage</name>
    <dbReference type="NCBI Taxonomy" id="52824"/>
    <lineage>
        <taxon>Eukaryota</taxon>
        <taxon>Viridiplantae</taxon>
        <taxon>Streptophyta</taxon>
        <taxon>Embryophyta</taxon>
        <taxon>Tracheophyta</taxon>
        <taxon>Spermatophyta</taxon>
        <taxon>Magnoliopsida</taxon>
        <taxon>eudicotyledons</taxon>
        <taxon>Gunneridae</taxon>
        <taxon>Pentapetalae</taxon>
        <taxon>rosids</taxon>
        <taxon>malvids</taxon>
        <taxon>Brassicales</taxon>
        <taxon>Brassicaceae</taxon>
        <taxon>Brassiceae</taxon>
        <taxon>Brassica</taxon>
    </lineage>
</organism>
<accession>A0A8X8AYI2</accession>
<proteinExistence type="predicted"/>
<dbReference type="Proteomes" id="UP000886595">
    <property type="component" value="Unassembled WGS sequence"/>
</dbReference>
<protein>
    <submittedName>
        <fullName evidence="1">Uncharacterized protein</fullName>
    </submittedName>
</protein>
<keyword evidence="2" id="KW-1185">Reference proteome</keyword>
<evidence type="ECO:0000313" key="1">
    <source>
        <dbReference type="EMBL" id="KAG2315248.1"/>
    </source>
</evidence>
<gene>
    <name evidence="1" type="ORF">Bca52824_018370</name>
</gene>
<sequence length="150" mass="17558">MAKILSPVNLWEELSGVWFTSRSVEEVQFFDTVLMETPTHFIFIAWGRHHPMNQSYNSYLLLREWLVRSRVMTQANDWLKGVHCRERFKKPTTYSNLRTYMAPRIQKLVSESTTETYGPYHVKPSISQHTNHTAQEGNSYEAVPCGFTNL</sequence>
<evidence type="ECO:0000313" key="2">
    <source>
        <dbReference type="Proteomes" id="UP000886595"/>
    </source>
</evidence>